<dbReference type="GO" id="GO:0019898">
    <property type="term" value="C:extrinsic component of membrane"/>
    <property type="evidence" value="ECO:0007669"/>
    <property type="project" value="TreeGrafter"/>
</dbReference>
<dbReference type="InterPro" id="IPR036179">
    <property type="entry name" value="Ig-like_dom_sf"/>
</dbReference>
<dbReference type="InterPro" id="IPR051336">
    <property type="entry name" value="RhoGEF_Guanine_NuclExch_SF"/>
</dbReference>
<dbReference type="InterPro" id="IPR036028">
    <property type="entry name" value="SH3-like_dom_sf"/>
</dbReference>
<feature type="compositionally biased region" description="Low complexity" evidence="8">
    <location>
        <begin position="1909"/>
        <end position="1964"/>
    </location>
</feature>
<feature type="compositionally biased region" description="Polar residues" evidence="8">
    <location>
        <begin position="1996"/>
        <end position="2021"/>
    </location>
</feature>
<feature type="compositionally biased region" description="Polar residues" evidence="8">
    <location>
        <begin position="2099"/>
        <end position="2108"/>
    </location>
</feature>
<dbReference type="InterPro" id="IPR035899">
    <property type="entry name" value="DBL_dom_sf"/>
</dbReference>
<name>A0A979FX98_HYAAZ</name>
<feature type="compositionally biased region" description="Pro residues" evidence="8">
    <location>
        <begin position="2909"/>
        <end position="2921"/>
    </location>
</feature>
<evidence type="ECO:0000313" key="14">
    <source>
        <dbReference type="RefSeq" id="XP_047741278.1"/>
    </source>
</evidence>
<feature type="compositionally biased region" description="Low complexity" evidence="8">
    <location>
        <begin position="982"/>
        <end position="991"/>
    </location>
</feature>
<proteinExistence type="inferred from homology"/>
<feature type="compositionally biased region" description="Basic residues" evidence="8">
    <location>
        <begin position="2707"/>
        <end position="2718"/>
    </location>
</feature>
<feature type="compositionally biased region" description="Polar residues" evidence="8">
    <location>
        <begin position="2936"/>
        <end position="2947"/>
    </location>
</feature>
<dbReference type="PROSITE" id="PS50003">
    <property type="entry name" value="PH_DOMAIN"/>
    <property type="match status" value="2"/>
</dbReference>
<dbReference type="PROSITE" id="PS00741">
    <property type="entry name" value="DH_1"/>
    <property type="match status" value="1"/>
</dbReference>
<dbReference type="PANTHER" id="PTHR22826">
    <property type="entry name" value="RHO GUANINE EXCHANGE FACTOR-RELATED"/>
    <property type="match status" value="1"/>
</dbReference>
<dbReference type="Gene3D" id="2.60.40.10">
    <property type="entry name" value="Immunoglobulins"/>
    <property type="match status" value="1"/>
</dbReference>
<feature type="region of interest" description="Disordered" evidence="8">
    <location>
        <begin position="1901"/>
        <end position="1964"/>
    </location>
</feature>
<feature type="domain" description="Ig-like" evidence="12">
    <location>
        <begin position="3092"/>
        <end position="3183"/>
    </location>
</feature>
<feature type="region of interest" description="Disordered" evidence="8">
    <location>
        <begin position="2894"/>
        <end position="2947"/>
    </location>
</feature>
<dbReference type="InterPro" id="IPR058918">
    <property type="entry name" value="KALRN/TRIO-like_spectrin"/>
</dbReference>
<dbReference type="InterPro" id="IPR047053">
    <property type="entry name" value="Kalirin_TRIO_SH3_2"/>
</dbReference>
<dbReference type="RefSeq" id="XP_047741278.1">
    <property type="nucleotide sequence ID" value="XM_047885322.1"/>
</dbReference>
<dbReference type="GO" id="GO:0005737">
    <property type="term" value="C:cytoplasm"/>
    <property type="evidence" value="ECO:0007669"/>
    <property type="project" value="UniProtKB-SubCell"/>
</dbReference>
<feature type="region of interest" description="Disordered" evidence="8">
    <location>
        <begin position="882"/>
        <end position="1006"/>
    </location>
</feature>
<evidence type="ECO:0000259" key="10">
    <source>
        <dbReference type="PROSITE" id="PS50003"/>
    </source>
</evidence>
<dbReference type="InterPro" id="IPR047054">
    <property type="entry name" value="Kalirin_TRIO_PH_1"/>
</dbReference>
<dbReference type="Pfam" id="PF00621">
    <property type="entry name" value="RhoGEF"/>
    <property type="match status" value="2"/>
</dbReference>
<dbReference type="InterPro" id="IPR001849">
    <property type="entry name" value="PH_domain"/>
</dbReference>
<dbReference type="InterPro" id="IPR018159">
    <property type="entry name" value="Spectrin/alpha-actinin"/>
</dbReference>
<evidence type="ECO:0000259" key="11">
    <source>
        <dbReference type="PROSITE" id="PS50010"/>
    </source>
</evidence>
<feature type="domain" description="DH" evidence="11">
    <location>
        <begin position="2310"/>
        <end position="2490"/>
    </location>
</feature>
<comment type="subcellular location">
    <subcellularLocation>
        <location evidence="1">Cytoplasm</location>
    </subcellularLocation>
</comment>
<dbReference type="OMA" id="CMTTIAQ"/>
<feature type="region of interest" description="Disordered" evidence="8">
    <location>
        <begin position="2684"/>
        <end position="2718"/>
    </location>
</feature>
<sequence length="3186" mass="348099">MDYHSDDSSDPETPEGFKSGCGKRVESLRAVDVMAILHEKVAFLSGGRDPRGGPLLTFPACDKREKLKHTDYRPLLHYLTRIPSEEVCELGFTVIVDMRGSTWGTVKPVLKELHLTFAHTVHIVYIIKPDNFWQKQRTSIGSQKYKFETSLMSVGALCKSVDPTQLTVDFDGSLPYDHNTWIELRLAIEEFTACSNSTLDQLESVRHEVVNTDLAEDVSLAKAAVEKHKQLQLRLTSPAIRDLHTMGHRLLQRLQCDESVSSSGGYDSGYSGRDSSSSLILANPDLQACVPSIMRSLSSVETCVARVQQSWMSKKHRLEQCLQLRMLEQDVEKMFDWLYHNREEFLVSYVEIGHTCHMAKHLQESHSQFTVACQKVYLNLNKILSVAHHLIESNHYAAQHIATLATKLDQVWKEFAAGLDERSSVLALSVMFHQKAEQYIESVSGWLESCSVSGLSNDIRTLETNIHLHQQLYETMCQAYTEVHSTSKKLLYQLDHLVQICSQLRRDTPLRAKHKKPRGKPSAYSVTPDGKVVYRGSQQQPQPGSGSGSSSASTSTSSTPQPGKGKGGVAVGSPASDYSEGASHVLAVIHEILAHHRAVEQRWTDKKHQLHQRLALRLFQEDVKQVMDWLATHGEVFLCKNPGVGRCLAKARMYQKSHEHFEMVAQNTYTNAEKLLQAAEELAHTGECNPQEIYNVAQQLDSHISSFVARVHQRRQLLQLAVFFYNHEAEAEVSSLGILQQLRAMGVTEDSGCGSVAGVEEALDRLAKEQVAIQNVWTARRIKLDLLHQLRLFQRHAHQVLESVEEWTRDAAVCSGGNSSSSSGSGAAAAAADVLDGLQQHEAEQLLLLHNENMAAVQQEALQALRRGHEIMQLLKTSGLELECDDSSDGEDDEAGDDTTTAATISCGGGPATITASIASGGSGGSDTPTNSGGEDSSGSGGPVCGPDSSSRHSYCSGGGGDGGSSGGSSVGGGGGGGNTVTATTISSGGRRTTRDGLPSSSVGGSDKVSTLVELLHAAQLRLDAVALEKQNKLEQVIQLGHFMDQAGQVQRWIHSGDAMLLASFSVPNCLTEAHAMSQDHQQFQVAIEKTHAAVVQLRERAAQLQHCNSQQLMEVKNSVAKNWENLVTCAEDRHKLVQASIAFYKTAEQVCSVLESLERDYRRDDDWCQKDVSVEAGICDKAAALHLRIEKHQEQKESFLRACTLARKTAQTFLKYANRSLMYYGVEEEVYGPENKVRAILDDLMVKENNVLECWTEKKRTLDQCAQYVELENNGKVALDWITQTGEKYLESHTSLGETKEETEQLLREHNMFKVTAKDTREHVKMILQLADKLVENGHKHASAIREWVARVDLSYKNFSARMDKYRMQLEGRLGICSEESKASLSLDRHSDPSLEHKMQVAAVADAKMEMSEEKRRSARKKELIMKELLDTERTYVKDLEICISCYMYETRQPTAPKALQGKEHIIFCNMEEILQFHKNTFLQELEKYKAMPEDAGHCFVTYAHKFDIYVTYCKAQPESNKLLVNDAGNFYEEVQRKHNVEHPIPAYLIKPVQRITKYQLLLRELLACCEEDTPGEIREGLEVMQNVPKKANDALHLSMLEGCDIPIDKLGDVILQDSFQVWDPRQLLRKHRERHVFLFEHHVVFCKEVKEQTNSGSGSSGGPQSGASTKYQYKQRLVTAELGLSEHSEGDECKFALWGGSRTGTHDSKMILRANSVESKQIWVRKLRQVQQDSYLSNHLAKTTAAVSSSSIKSSSSSLASQSSKTTSLKSSSAKTASSGSVVASPSGGRKNVANATVAVMAATATAGGGKLEATRHSASIRSAPPNSSKNKNNYRAAEDLEPPAVAADRVSLMSFASDSSSGGISGVLDCAIVVEDFTAASTGELSVSRGQYLELLDHPSSSTGPTSISQFSKSTSSSNISSKSTSSNISSKSSTSNISAKSGFSHNSSSNSSTDNSSKSSGISSMCSSSSLIHCLAPRDPTEWAFARLTLTSSSTPQSNGATNAAKNNSDVDQTTEAASLGKSEATPAGGNAAVNRYVIEEGYVPLSVLRLTRSMLDMPVTDCGAGAAGSSSPVAKRKPFNRWLPPQLRKLSHPGRSSSSAGPTQQQQQQRPQQQGYSHASRSLSKVGCVGGEMGNRPGSAATPDASSALEQHSATINAGLDGGGDDAELEVELPPPMRVMAEPLTAADAAAGGSVAGDAAVAASVALVVPAGLAGPAGVMGALVGAINSRGSTVSLANTEASTQHLATELENIVKEKMEQHEGSGTVDALSPPYLSATNFSYAAPSPANSPDEVSQPDVEKEQRQYMCVTRELVDTERSYVADLASVVQGYMAEMASADSRMPDDLRNGKDKIVFGNIAAIFEWHRDFFCKKLEECVQAPEKIGQVFINSEKKFWIYIKYCQNKPKSEYIVSEHFEYFEEIKQKLGHKLQLSDLLIKPVQRLMKYQLLIRDLLKCSKRLRLTEQCESLSRALEIMTVLPRDADHMMTIGRLQDFKGNIMAQGQLLHYGPLLVSEGDAKAPFRPKELTVFLFEQSIIFSECQKRRTAFSSEEYFCKSYLQINKLMMEERCDAECDTKFLLRSTDPNKQTTVFVVQGENRDDHHTWTSQIRLLLQKQRDFLMALQSPIAYQKEQTKHHIDAKTAFEPVGLKGRRISTATSIESFAPSPRLPFEQLSPFTSLPSTDDYHSPITVTEGTSLEGKISPKHRRFSKGAPRRSSAVATAFFYGSNLTTAAATAASASDSSLCHSSSSPSVTQHRWSAGECPPTSCSLNPSPGSPQIPPNSPTSPVNYSTPPSSQVPSGSPSPPKHKRSLLDGFKTGLRPKSRLEADVHSCESHGGAVSVGVGTLVQILQPYAALREDEITVARGEEVQVMSSSARGYLIHRPATSQSPAAEGWVPTSVIQPPAPSPVSPPPPVYSSTSQHSPRKSPCGSCSPNNPQNLQMSSAYPVMSAKKSWMKFRKPSFSKREAKAAAALRKDEVERVKLGLAMQSSGDYGNNSMERYASFDDTSTLSDRNSIGSGSFGGADLYSVSNSSDISISDRLSCGANSSMDYLNTLNRNVISTLDDVSECVIVGDGGDDLLHVVRPLTSMTLTTTGQPVTLTLHIGGSGVQAASVSWFGPSGELENDTRFEQQHLRDGTVSLHLDTCTSADLGRYTCVVTCVDNVASRQLRCSATVSLSS</sequence>
<evidence type="ECO:0000256" key="4">
    <source>
        <dbReference type="ARBA" id="ARBA00022490"/>
    </source>
</evidence>
<feature type="compositionally biased region" description="Low complexity" evidence="8">
    <location>
        <begin position="2796"/>
        <end position="2806"/>
    </location>
</feature>
<feature type="region of interest" description="Disordered" evidence="8">
    <location>
        <begin position="2747"/>
        <end position="2820"/>
    </location>
</feature>
<dbReference type="SMART" id="SM00150">
    <property type="entry name" value="SPEC"/>
    <property type="match status" value="5"/>
</dbReference>
<dbReference type="PROSITE" id="PS50002">
    <property type="entry name" value="SH3"/>
    <property type="match status" value="1"/>
</dbReference>
<feature type="region of interest" description="Disordered" evidence="8">
    <location>
        <begin position="1748"/>
        <end position="1791"/>
    </location>
</feature>
<dbReference type="Proteomes" id="UP000694843">
    <property type="component" value="Unplaced"/>
</dbReference>
<evidence type="ECO:0000256" key="2">
    <source>
        <dbReference type="ARBA" id="ARBA00006692"/>
    </source>
</evidence>
<dbReference type="CDD" id="cd00096">
    <property type="entry name" value="Ig"/>
    <property type="match status" value="1"/>
</dbReference>
<protein>
    <submittedName>
        <fullName evidence="14">Triple functional domain protein</fullName>
    </submittedName>
</protein>
<feature type="region of interest" description="Disordered" evidence="8">
    <location>
        <begin position="1811"/>
        <end position="1838"/>
    </location>
</feature>
<dbReference type="InterPro" id="IPR001452">
    <property type="entry name" value="SH3_domain"/>
</dbReference>
<dbReference type="FunFam" id="1.20.900.10:FF:000008">
    <property type="entry name" value="rho guanine nucleotide exchange factor 25"/>
    <property type="match status" value="1"/>
</dbReference>
<feature type="region of interest" description="Disordered" evidence="8">
    <location>
        <begin position="509"/>
        <end position="576"/>
    </location>
</feature>
<dbReference type="CDD" id="cd00170">
    <property type="entry name" value="SEC14"/>
    <property type="match status" value="1"/>
</dbReference>
<evidence type="ECO:0000256" key="7">
    <source>
        <dbReference type="PROSITE-ProRule" id="PRU00192"/>
    </source>
</evidence>
<comment type="similarity">
    <text evidence="2">Belongs to the protein kinase superfamily. CAMK Ser/Thr protein kinase family.</text>
</comment>
<feature type="compositionally biased region" description="Gly residues" evidence="8">
    <location>
        <begin position="957"/>
        <end position="979"/>
    </location>
</feature>
<dbReference type="Pfam" id="PF07679">
    <property type="entry name" value="I-set"/>
    <property type="match status" value="1"/>
</dbReference>
<dbReference type="InterPro" id="IPR013783">
    <property type="entry name" value="Ig-like_fold"/>
</dbReference>
<dbReference type="KEGG" id="hazt:108668429"/>
<dbReference type="GO" id="GO:0005085">
    <property type="term" value="F:guanyl-nucleotide exchange factor activity"/>
    <property type="evidence" value="ECO:0007669"/>
    <property type="project" value="UniProtKB-KW"/>
</dbReference>
<feature type="domain" description="PH" evidence="10">
    <location>
        <begin position="1608"/>
        <end position="1734"/>
    </location>
</feature>
<dbReference type="InterPro" id="IPR055251">
    <property type="entry name" value="SOS1_NGEF_PH"/>
</dbReference>
<feature type="compositionally biased region" description="Low complexity" evidence="8">
    <location>
        <begin position="1827"/>
        <end position="1836"/>
    </location>
</feature>
<evidence type="ECO:0000313" key="13">
    <source>
        <dbReference type="Proteomes" id="UP000694843"/>
    </source>
</evidence>
<gene>
    <name evidence="14" type="primary">LOC108668429</name>
</gene>
<dbReference type="GeneID" id="108668429"/>
<keyword evidence="3 7" id="KW-0728">SH3 domain</keyword>
<dbReference type="SUPFAM" id="SSF46966">
    <property type="entry name" value="Spectrin repeat"/>
    <property type="match status" value="4"/>
</dbReference>
<dbReference type="Gene3D" id="1.20.58.60">
    <property type="match status" value="4"/>
</dbReference>
<evidence type="ECO:0000256" key="1">
    <source>
        <dbReference type="ARBA" id="ARBA00004496"/>
    </source>
</evidence>
<dbReference type="InterPro" id="IPR001331">
    <property type="entry name" value="GDS_CDC24_CS"/>
</dbReference>
<dbReference type="GO" id="GO:0035556">
    <property type="term" value="P:intracellular signal transduction"/>
    <property type="evidence" value="ECO:0007669"/>
    <property type="project" value="InterPro"/>
</dbReference>
<evidence type="ECO:0000259" key="12">
    <source>
        <dbReference type="PROSITE" id="PS50835"/>
    </source>
</evidence>
<dbReference type="GO" id="GO:0007411">
    <property type="term" value="P:axon guidance"/>
    <property type="evidence" value="ECO:0007669"/>
    <property type="project" value="TreeGrafter"/>
</dbReference>
<dbReference type="InterPro" id="IPR001251">
    <property type="entry name" value="CRAL-TRIO_dom"/>
</dbReference>
<dbReference type="PROSITE" id="PS50010">
    <property type="entry name" value="DH_2"/>
    <property type="match status" value="2"/>
</dbReference>
<organism evidence="13 14">
    <name type="scientific">Hyalella azteca</name>
    <name type="common">Amphipod</name>
    <dbReference type="NCBI Taxonomy" id="294128"/>
    <lineage>
        <taxon>Eukaryota</taxon>
        <taxon>Metazoa</taxon>
        <taxon>Ecdysozoa</taxon>
        <taxon>Arthropoda</taxon>
        <taxon>Crustacea</taxon>
        <taxon>Multicrustacea</taxon>
        <taxon>Malacostraca</taxon>
        <taxon>Eumalacostraca</taxon>
        <taxon>Peracarida</taxon>
        <taxon>Amphipoda</taxon>
        <taxon>Senticaudata</taxon>
        <taxon>Talitrida</taxon>
        <taxon>Talitroidea</taxon>
        <taxon>Hyalellidae</taxon>
        <taxon>Hyalella</taxon>
    </lineage>
</organism>
<dbReference type="Gene3D" id="2.30.29.30">
    <property type="entry name" value="Pleckstrin-homology domain (PH domain)/Phosphotyrosine-binding domain (PTB)"/>
    <property type="match status" value="2"/>
</dbReference>
<accession>A0A979FX98</accession>
<feature type="compositionally biased region" description="Acidic residues" evidence="8">
    <location>
        <begin position="882"/>
        <end position="897"/>
    </location>
</feature>
<dbReference type="SUPFAM" id="SSF48065">
    <property type="entry name" value="DBL homology domain (DH-domain)"/>
    <property type="match status" value="2"/>
</dbReference>
<feature type="compositionally biased region" description="Low complexity" evidence="8">
    <location>
        <begin position="2109"/>
        <end position="2119"/>
    </location>
</feature>
<evidence type="ECO:0000256" key="3">
    <source>
        <dbReference type="ARBA" id="ARBA00022443"/>
    </source>
</evidence>
<evidence type="ECO:0000256" key="8">
    <source>
        <dbReference type="SAM" id="MobiDB-lite"/>
    </source>
</evidence>
<feature type="compositionally biased region" description="Low complexity" evidence="8">
    <location>
        <begin position="536"/>
        <end position="563"/>
    </location>
</feature>
<dbReference type="Gene3D" id="1.20.900.10">
    <property type="entry name" value="Dbl homology (DH) domain"/>
    <property type="match status" value="2"/>
</dbReference>
<feature type="region of interest" description="Disordered" evidence="8">
    <location>
        <begin position="2068"/>
        <end position="2154"/>
    </location>
</feature>
<dbReference type="InterPro" id="IPR011993">
    <property type="entry name" value="PH-like_dom_sf"/>
</dbReference>
<dbReference type="PANTHER" id="PTHR22826:SF106">
    <property type="entry name" value="TRIO, ISOFORM A"/>
    <property type="match status" value="1"/>
</dbReference>
<feature type="compositionally biased region" description="Low complexity" evidence="8">
    <location>
        <begin position="2747"/>
        <end position="2757"/>
    </location>
</feature>
<dbReference type="CTD" id="7204"/>
<keyword evidence="13" id="KW-1185">Reference proteome</keyword>
<feature type="domain" description="SH3" evidence="9">
    <location>
        <begin position="2848"/>
        <end position="2912"/>
    </location>
</feature>
<dbReference type="InterPro" id="IPR013098">
    <property type="entry name" value="Ig_I-set"/>
</dbReference>
<dbReference type="SUPFAM" id="SSF50044">
    <property type="entry name" value="SH3-domain"/>
    <property type="match status" value="1"/>
</dbReference>
<dbReference type="OrthoDB" id="10256089at2759"/>
<keyword evidence="4" id="KW-0963">Cytoplasm</keyword>
<keyword evidence="5" id="KW-0597">Phosphoprotein</keyword>
<evidence type="ECO:0000256" key="6">
    <source>
        <dbReference type="ARBA" id="ARBA00022658"/>
    </source>
</evidence>
<dbReference type="Pfam" id="PF00435">
    <property type="entry name" value="Spectrin"/>
    <property type="match status" value="1"/>
</dbReference>
<evidence type="ECO:0000259" key="9">
    <source>
        <dbReference type="PROSITE" id="PS50002"/>
    </source>
</evidence>
<dbReference type="SMART" id="SM00516">
    <property type="entry name" value="SEC14"/>
    <property type="match status" value="1"/>
</dbReference>
<dbReference type="CDD" id="cd13240">
    <property type="entry name" value="PH1_Kalirin_Trio_like"/>
    <property type="match status" value="1"/>
</dbReference>
<dbReference type="SMART" id="SM00233">
    <property type="entry name" value="PH"/>
    <property type="match status" value="2"/>
</dbReference>
<feature type="domain" description="DH" evidence="11">
    <location>
        <begin position="1422"/>
        <end position="1596"/>
    </location>
</feature>
<keyword evidence="6" id="KW-0344">Guanine-nucleotide releasing factor</keyword>
<dbReference type="Gene3D" id="2.30.30.40">
    <property type="entry name" value="SH3 Domains"/>
    <property type="match status" value="2"/>
</dbReference>
<dbReference type="SMART" id="SM00325">
    <property type="entry name" value="RhoGEF"/>
    <property type="match status" value="2"/>
</dbReference>
<dbReference type="InterPro" id="IPR000219">
    <property type="entry name" value="DH_dom"/>
</dbReference>
<dbReference type="SUPFAM" id="SSF48726">
    <property type="entry name" value="Immunoglobulin"/>
    <property type="match status" value="1"/>
</dbReference>
<dbReference type="CDD" id="cd00160">
    <property type="entry name" value="RhoGEF"/>
    <property type="match status" value="2"/>
</dbReference>
<dbReference type="PROSITE" id="PS50835">
    <property type="entry name" value="IG_LIKE"/>
    <property type="match status" value="1"/>
</dbReference>
<feature type="domain" description="PH" evidence="10">
    <location>
        <begin position="2508"/>
        <end position="2618"/>
    </location>
</feature>
<feature type="compositionally biased region" description="Pro residues" evidence="8">
    <location>
        <begin position="2779"/>
        <end position="2789"/>
    </location>
</feature>
<feature type="region of interest" description="Disordered" evidence="8">
    <location>
        <begin position="1996"/>
        <end position="2033"/>
    </location>
</feature>
<evidence type="ECO:0000256" key="5">
    <source>
        <dbReference type="ARBA" id="ARBA00022553"/>
    </source>
</evidence>
<reference evidence="14" key="1">
    <citation type="submission" date="2025-08" db="UniProtKB">
        <authorList>
            <consortium name="RefSeq"/>
        </authorList>
    </citation>
    <scope>IDENTIFICATION</scope>
    <source>
        <tissue evidence="14">Whole organism</tissue>
    </source>
</reference>
<dbReference type="SUPFAM" id="SSF50729">
    <property type="entry name" value="PH domain-like"/>
    <property type="match status" value="2"/>
</dbReference>
<dbReference type="InterPro" id="IPR007110">
    <property type="entry name" value="Ig-like_dom"/>
</dbReference>
<dbReference type="CDD" id="cd00176">
    <property type="entry name" value="SPEC"/>
    <property type="match status" value="1"/>
</dbReference>
<dbReference type="Pfam" id="PF23323">
    <property type="entry name" value="Spectrin_6"/>
    <property type="match status" value="1"/>
</dbReference>
<dbReference type="Pfam" id="PF23587">
    <property type="entry name" value="SH3_KALRN"/>
    <property type="match status" value="1"/>
</dbReference>
<dbReference type="Pfam" id="PF22697">
    <property type="entry name" value="SOS1_NGEF_PH"/>
    <property type="match status" value="2"/>
</dbReference>
<dbReference type="InterPro" id="IPR002017">
    <property type="entry name" value="Spectrin_repeat"/>
</dbReference>